<dbReference type="PANTHER" id="PTHR30126">
    <property type="entry name" value="HTH-TYPE TRANSCRIPTIONAL REGULATOR"/>
    <property type="match status" value="1"/>
</dbReference>
<dbReference type="Pfam" id="PF03466">
    <property type="entry name" value="LysR_substrate"/>
    <property type="match status" value="1"/>
</dbReference>
<reference evidence="6" key="2">
    <citation type="journal article" date="2021" name="PeerJ">
        <title>Extensive microbial diversity within the chicken gut microbiome revealed by metagenomics and culture.</title>
        <authorList>
            <person name="Gilroy R."/>
            <person name="Ravi A."/>
            <person name="Getino M."/>
            <person name="Pursley I."/>
            <person name="Horton D.L."/>
            <person name="Alikhan N.F."/>
            <person name="Baker D."/>
            <person name="Gharbi K."/>
            <person name="Hall N."/>
            <person name="Watson M."/>
            <person name="Adriaenssens E.M."/>
            <person name="Foster-Nyarko E."/>
            <person name="Jarju S."/>
            <person name="Secka A."/>
            <person name="Antonio M."/>
            <person name="Oren A."/>
            <person name="Chaudhuri R.R."/>
            <person name="La Ragione R."/>
            <person name="Hildebrand F."/>
            <person name="Pallen M.J."/>
        </authorList>
    </citation>
    <scope>NUCLEOTIDE SEQUENCE</scope>
    <source>
        <strain evidence="6">CHK187-14744</strain>
    </source>
</reference>
<dbReference type="PANTHER" id="PTHR30126:SF64">
    <property type="entry name" value="HTH-TYPE TRANSCRIPTIONAL REGULATOR CITR"/>
    <property type="match status" value="1"/>
</dbReference>
<sequence>MDQHLSLYRIFYVVANTGNISQAAKQLYISQPAISKSISRLEESLDVKLFTRSSRGVFLTAEGKILFQHIQKAFEAIDTGENKIKRMTHLGVGRIQIGTSNTLCRFLLLPYLKPFIRQYPHIKILISSQSSNQTLAALDQGNIDVGLVARPASIKSLDFFSLGNISDIFVASPDYMKHLNAVHTDDVRLFQEATLMLLDKHNMTRQYIDDYLTANRIEITDNLIEVTSMDLLIEFAKIGLGVACVIKEFVQEELENGTLIEIPLDIPIHQREVGFAYLKKSRREKAVEQFIHFYKECQQNHG</sequence>
<dbReference type="FunFam" id="1.10.10.10:FF:000001">
    <property type="entry name" value="LysR family transcriptional regulator"/>
    <property type="match status" value="1"/>
</dbReference>
<organism evidence="6 7">
    <name type="scientific">Candidatus Onthocola gallistercoris</name>
    <dbReference type="NCBI Taxonomy" id="2840876"/>
    <lineage>
        <taxon>Bacteria</taxon>
        <taxon>Bacillati</taxon>
        <taxon>Bacillota</taxon>
        <taxon>Bacilli</taxon>
        <taxon>Candidatus Onthocola</taxon>
    </lineage>
</organism>
<dbReference type="Gene3D" id="3.40.190.290">
    <property type="match status" value="1"/>
</dbReference>
<keyword evidence="3" id="KW-0238">DNA-binding</keyword>
<dbReference type="InterPro" id="IPR000847">
    <property type="entry name" value="LysR_HTH_N"/>
</dbReference>
<dbReference type="InterPro" id="IPR005119">
    <property type="entry name" value="LysR_subst-bd"/>
</dbReference>
<evidence type="ECO:0000313" key="6">
    <source>
        <dbReference type="EMBL" id="HIU03099.1"/>
    </source>
</evidence>
<evidence type="ECO:0000256" key="1">
    <source>
        <dbReference type="ARBA" id="ARBA00009437"/>
    </source>
</evidence>
<dbReference type="EMBL" id="DVLT01000046">
    <property type="protein sequence ID" value="HIU03099.1"/>
    <property type="molecule type" value="Genomic_DNA"/>
</dbReference>
<comment type="caution">
    <text evidence="6">The sequence shown here is derived from an EMBL/GenBank/DDBJ whole genome shotgun (WGS) entry which is preliminary data.</text>
</comment>
<dbReference type="GO" id="GO:0000976">
    <property type="term" value="F:transcription cis-regulatory region binding"/>
    <property type="evidence" value="ECO:0007669"/>
    <property type="project" value="TreeGrafter"/>
</dbReference>
<dbReference type="InterPro" id="IPR036388">
    <property type="entry name" value="WH-like_DNA-bd_sf"/>
</dbReference>
<accession>A0A9D1HHK1</accession>
<dbReference type="Gene3D" id="1.10.10.10">
    <property type="entry name" value="Winged helix-like DNA-binding domain superfamily/Winged helix DNA-binding domain"/>
    <property type="match status" value="1"/>
</dbReference>
<evidence type="ECO:0000256" key="3">
    <source>
        <dbReference type="ARBA" id="ARBA00023125"/>
    </source>
</evidence>
<gene>
    <name evidence="6" type="ORF">IAB63_07590</name>
</gene>
<dbReference type="CDD" id="cd05466">
    <property type="entry name" value="PBP2_LTTR_substrate"/>
    <property type="match status" value="1"/>
</dbReference>
<evidence type="ECO:0000256" key="2">
    <source>
        <dbReference type="ARBA" id="ARBA00023015"/>
    </source>
</evidence>
<keyword evidence="4" id="KW-0804">Transcription</keyword>
<dbReference type="PROSITE" id="PS50931">
    <property type="entry name" value="HTH_LYSR"/>
    <property type="match status" value="1"/>
</dbReference>
<dbReference type="Proteomes" id="UP000824164">
    <property type="component" value="Unassembled WGS sequence"/>
</dbReference>
<dbReference type="AlphaFoldDB" id="A0A9D1HHK1"/>
<dbReference type="GO" id="GO:0003700">
    <property type="term" value="F:DNA-binding transcription factor activity"/>
    <property type="evidence" value="ECO:0007669"/>
    <property type="project" value="InterPro"/>
</dbReference>
<feature type="domain" description="HTH lysR-type" evidence="5">
    <location>
        <begin position="1"/>
        <end position="60"/>
    </location>
</feature>
<dbReference type="InterPro" id="IPR036390">
    <property type="entry name" value="WH_DNA-bd_sf"/>
</dbReference>
<dbReference type="Pfam" id="PF00126">
    <property type="entry name" value="HTH_1"/>
    <property type="match status" value="1"/>
</dbReference>
<dbReference type="SUPFAM" id="SSF46785">
    <property type="entry name" value="Winged helix' DNA-binding domain"/>
    <property type="match status" value="1"/>
</dbReference>
<comment type="similarity">
    <text evidence="1">Belongs to the LysR transcriptional regulatory family.</text>
</comment>
<reference evidence="6" key="1">
    <citation type="submission" date="2020-10" db="EMBL/GenBank/DDBJ databases">
        <authorList>
            <person name="Gilroy R."/>
        </authorList>
    </citation>
    <scope>NUCLEOTIDE SEQUENCE</scope>
    <source>
        <strain evidence="6">CHK187-14744</strain>
    </source>
</reference>
<keyword evidence="2" id="KW-0805">Transcription regulation</keyword>
<name>A0A9D1HHK1_9FIRM</name>
<dbReference type="PRINTS" id="PR00039">
    <property type="entry name" value="HTHLYSR"/>
</dbReference>
<evidence type="ECO:0000259" key="5">
    <source>
        <dbReference type="PROSITE" id="PS50931"/>
    </source>
</evidence>
<proteinExistence type="inferred from homology"/>
<protein>
    <submittedName>
        <fullName evidence="6">LysR family transcriptional regulator</fullName>
    </submittedName>
</protein>
<evidence type="ECO:0000313" key="7">
    <source>
        <dbReference type="Proteomes" id="UP000824164"/>
    </source>
</evidence>
<evidence type="ECO:0000256" key="4">
    <source>
        <dbReference type="ARBA" id="ARBA00023163"/>
    </source>
</evidence>
<dbReference type="SUPFAM" id="SSF53850">
    <property type="entry name" value="Periplasmic binding protein-like II"/>
    <property type="match status" value="1"/>
</dbReference>